<evidence type="ECO:0000313" key="1">
    <source>
        <dbReference type="EMBL" id="CAH8357196.1"/>
    </source>
</evidence>
<accession>A0ABC8KF79</accession>
<dbReference type="EMBL" id="CAKOAT010230709">
    <property type="protein sequence ID" value="CAH8357196.1"/>
    <property type="molecule type" value="Genomic_DNA"/>
</dbReference>
<proteinExistence type="predicted"/>
<dbReference type="InterPro" id="IPR055323">
    <property type="entry name" value="C57A10.07/YOR238W"/>
</dbReference>
<dbReference type="AlphaFoldDB" id="A0ABC8KF79"/>
<dbReference type="PANTHER" id="PTHR28110">
    <property type="entry name" value="TRANSMEMBRANE PROTEIN"/>
    <property type="match status" value="1"/>
</dbReference>
<reference evidence="1 2" key="1">
    <citation type="submission" date="2022-03" db="EMBL/GenBank/DDBJ databases">
        <authorList>
            <person name="Macdonald S."/>
            <person name="Ahmed S."/>
            <person name="Newling K."/>
        </authorList>
    </citation>
    <scope>NUCLEOTIDE SEQUENCE [LARGE SCALE GENOMIC DNA]</scope>
</reference>
<evidence type="ECO:0000313" key="2">
    <source>
        <dbReference type="Proteomes" id="UP001642260"/>
    </source>
</evidence>
<keyword evidence="2" id="KW-1185">Reference proteome</keyword>
<gene>
    <name evidence="1" type="ORF">ERUC_LOCUS22951</name>
</gene>
<name>A0ABC8KF79_ERUVS</name>
<dbReference type="Proteomes" id="UP001642260">
    <property type="component" value="Unassembled WGS sequence"/>
</dbReference>
<protein>
    <submittedName>
        <fullName evidence="1">Uncharacterized protein</fullName>
    </submittedName>
</protein>
<organism evidence="1 2">
    <name type="scientific">Eruca vesicaria subsp. sativa</name>
    <name type="common">Garden rocket</name>
    <name type="synonym">Eruca sativa</name>
    <dbReference type="NCBI Taxonomy" id="29727"/>
    <lineage>
        <taxon>Eukaryota</taxon>
        <taxon>Viridiplantae</taxon>
        <taxon>Streptophyta</taxon>
        <taxon>Embryophyta</taxon>
        <taxon>Tracheophyta</taxon>
        <taxon>Spermatophyta</taxon>
        <taxon>Magnoliopsida</taxon>
        <taxon>eudicotyledons</taxon>
        <taxon>Gunneridae</taxon>
        <taxon>Pentapetalae</taxon>
        <taxon>rosids</taxon>
        <taxon>malvids</taxon>
        <taxon>Brassicales</taxon>
        <taxon>Brassicaceae</taxon>
        <taxon>Brassiceae</taxon>
        <taxon>Eruca</taxon>
    </lineage>
</organism>
<comment type="caution">
    <text evidence="1">The sequence shown here is derived from an EMBL/GenBank/DDBJ whole genome shotgun (WGS) entry which is preliminary data.</text>
</comment>
<sequence>MLEDSFENLLFSVCRFRELTGSYPHNITAKPLLLTNLNITGVSYDSKEERFGHSQCSAMGFPESRFFYLGPPASVSSKEGALKGEAMVRAQFQEDPYGVRSCSVTLSTALYLTLMAALR</sequence>
<dbReference type="PANTHER" id="PTHR28110:SF1">
    <property type="entry name" value="TRANSMEMBRANE PROTEIN"/>
    <property type="match status" value="1"/>
</dbReference>